<dbReference type="RefSeq" id="WP_112145461.1">
    <property type="nucleotide sequence ID" value="NZ_PGTO01000010.1"/>
</dbReference>
<protein>
    <recommendedName>
        <fullName evidence="1">Phasin domain-containing protein</fullName>
    </recommendedName>
</protein>
<evidence type="ECO:0000313" key="2">
    <source>
        <dbReference type="EMBL" id="RAU21393.1"/>
    </source>
</evidence>
<dbReference type="Proteomes" id="UP000251075">
    <property type="component" value="Unassembled WGS sequence"/>
</dbReference>
<reference evidence="2 3" key="1">
    <citation type="submission" date="2017-11" db="EMBL/GenBank/DDBJ databases">
        <title>Draft genome sequence of magnetotactic bacterium Magnetospirillum kuznetsovii LBB-42.</title>
        <authorList>
            <person name="Grouzdev D.S."/>
            <person name="Rysina M.S."/>
            <person name="Baslerov R.V."/>
            <person name="Koziaeva V."/>
        </authorList>
    </citation>
    <scope>NUCLEOTIDE SEQUENCE [LARGE SCALE GENOMIC DNA]</scope>
    <source>
        <strain evidence="2 3">LBB-42</strain>
    </source>
</reference>
<evidence type="ECO:0000313" key="3">
    <source>
        <dbReference type="Proteomes" id="UP000251075"/>
    </source>
</evidence>
<gene>
    <name evidence="2" type="ORF">CU669_13250</name>
</gene>
<evidence type="ECO:0000259" key="1">
    <source>
        <dbReference type="Pfam" id="PF09361"/>
    </source>
</evidence>
<accession>A0A364NWH2</accession>
<name>A0A364NWH2_9PROT</name>
<organism evidence="2 3">
    <name type="scientific">Paramagnetospirillum kuznetsovii</name>
    <dbReference type="NCBI Taxonomy" id="2053833"/>
    <lineage>
        <taxon>Bacteria</taxon>
        <taxon>Pseudomonadati</taxon>
        <taxon>Pseudomonadota</taxon>
        <taxon>Alphaproteobacteria</taxon>
        <taxon>Rhodospirillales</taxon>
        <taxon>Magnetospirillaceae</taxon>
        <taxon>Paramagnetospirillum</taxon>
    </lineage>
</organism>
<dbReference type="AlphaFoldDB" id="A0A364NWH2"/>
<keyword evidence="3" id="KW-1185">Reference proteome</keyword>
<proteinExistence type="predicted"/>
<dbReference type="OrthoDB" id="7356614at2"/>
<dbReference type="InterPro" id="IPR018968">
    <property type="entry name" value="Phasin"/>
</dbReference>
<dbReference type="Pfam" id="PF09361">
    <property type="entry name" value="Phasin_2"/>
    <property type="match status" value="1"/>
</dbReference>
<sequence length="98" mass="11142">MFPSFDPKFFEQFSLNPASFLTKIAEFQRANFEAAREIAENNTKAFQQLASIRDPQSFVTMQPAILQAVIEQNAQIMTNLWSSLGDDMAPQGPKTRRK</sequence>
<dbReference type="EMBL" id="PGTO01000010">
    <property type="protein sequence ID" value="RAU21393.1"/>
    <property type="molecule type" value="Genomic_DNA"/>
</dbReference>
<feature type="domain" description="Phasin" evidence="1">
    <location>
        <begin position="21"/>
        <end position="80"/>
    </location>
</feature>
<comment type="caution">
    <text evidence="2">The sequence shown here is derived from an EMBL/GenBank/DDBJ whole genome shotgun (WGS) entry which is preliminary data.</text>
</comment>